<protein>
    <submittedName>
        <fullName evidence="2">Uncharacterized protein</fullName>
    </submittedName>
</protein>
<keyword evidence="2" id="KW-0614">Plasmid</keyword>
<accession>E0S577</accession>
<sequence>MKIFNYSFEKPELSFSNLDAPYQSHFIKEFVLTGLGFIAATFVFVMLKEWFYIFIAFLIACGYAVYILWQIYKSLTNRVLVIDAKCIDLERKENKLLGSFSKDMTTSKTCTLLLENEEGIKFKQPVAFSSSYKTGDIVRIYSDEGSISQLNQNTYTVLNPIFMHVLRS</sequence>
<dbReference type="RefSeq" id="WP_013283207.1">
    <property type="nucleotide sequence ID" value="NC_014390.1"/>
</dbReference>
<keyword evidence="1" id="KW-0812">Transmembrane</keyword>
<evidence type="ECO:0000313" key="3">
    <source>
        <dbReference type="Proteomes" id="UP000001299"/>
    </source>
</evidence>
<organism evidence="2 3">
    <name type="scientific">Butyrivibrio proteoclasticus (strain ATCC 51982 / DSM 14932 / B316)</name>
    <name type="common">Clostridium proteoclasticum</name>
    <dbReference type="NCBI Taxonomy" id="515622"/>
    <lineage>
        <taxon>Bacteria</taxon>
        <taxon>Bacillati</taxon>
        <taxon>Bacillota</taxon>
        <taxon>Clostridia</taxon>
        <taxon>Lachnospirales</taxon>
        <taxon>Lachnospiraceae</taxon>
        <taxon>Butyrivibrio</taxon>
    </lineage>
</organism>
<proteinExistence type="predicted"/>
<keyword evidence="3" id="KW-1185">Reference proteome</keyword>
<gene>
    <name evidence="2" type="ordered locus">bpr_IV195</name>
</gene>
<dbReference type="KEGG" id="bpb:bpr_IV195"/>
<keyword evidence="1" id="KW-1133">Transmembrane helix</keyword>
<keyword evidence="1" id="KW-0472">Membrane</keyword>
<dbReference type="AlphaFoldDB" id="E0S577"/>
<reference evidence="2 3" key="1">
    <citation type="journal article" date="2010" name="PLoS ONE">
        <title>The glycobiome of the rumen bacterium Butyrivibrio proteoclasticus B316(T) highlights adaptation to a polysaccharide-rich environment.</title>
        <authorList>
            <person name="Kelly W.J."/>
            <person name="Leahy S.C."/>
            <person name="Altermann E."/>
            <person name="Yeoman C.J."/>
            <person name="Dunne J.C."/>
            <person name="Kong Z."/>
            <person name="Pacheco D.M."/>
            <person name="Li D."/>
            <person name="Noel S.J."/>
            <person name="Moon C.D."/>
            <person name="Cookson A.L."/>
            <person name="Attwood G.T."/>
        </authorList>
    </citation>
    <scope>NUCLEOTIDE SEQUENCE [LARGE SCALE GENOMIC DNA]</scope>
    <source>
        <strain evidence="3">ATCC 51982 / DSM 14932 / B316</strain>
        <plasmid evidence="3">Plasmid pCY186</plasmid>
    </source>
</reference>
<dbReference type="EMBL" id="CP001813">
    <property type="protein sequence ID" value="ADL36559.1"/>
    <property type="molecule type" value="Genomic_DNA"/>
</dbReference>
<evidence type="ECO:0000313" key="2">
    <source>
        <dbReference type="EMBL" id="ADL36559.1"/>
    </source>
</evidence>
<geneLocation type="plasmid" evidence="2 3">
    <name>pCY186</name>
</geneLocation>
<feature type="transmembrane region" description="Helical" evidence="1">
    <location>
        <begin position="26"/>
        <end position="44"/>
    </location>
</feature>
<feature type="transmembrane region" description="Helical" evidence="1">
    <location>
        <begin position="50"/>
        <end position="69"/>
    </location>
</feature>
<name>E0S577_BUTPB</name>
<dbReference type="Proteomes" id="UP000001299">
    <property type="component" value="Plasmid pCY186"/>
</dbReference>
<dbReference type="HOGENOM" id="CLU_1583455_0_0_9"/>
<evidence type="ECO:0000256" key="1">
    <source>
        <dbReference type="SAM" id="Phobius"/>
    </source>
</evidence>